<evidence type="ECO:0000259" key="4">
    <source>
        <dbReference type="PROSITE" id="PS51085"/>
    </source>
</evidence>
<accession>C0EL40</accession>
<dbReference type="InterPro" id="IPR006058">
    <property type="entry name" value="2Fe2S_fd_BS"/>
</dbReference>
<feature type="domain" description="2Fe-2S ferredoxin-type" evidence="4">
    <location>
        <begin position="31"/>
        <end position="120"/>
    </location>
</feature>
<dbReference type="GO" id="GO:0016491">
    <property type="term" value="F:oxidoreductase activity"/>
    <property type="evidence" value="ECO:0007669"/>
    <property type="project" value="InterPro"/>
</dbReference>
<dbReference type="Pfam" id="PF00970">
    <property type="entry name" value="FAD_binding_6"/>
    <property type="match status" value="1"/>
</dbReference>
<evidence type="ECO:0000313" key="7">
    <source>
        <dbReference type="Proteomes" id="UP000004457"/>
    </source>
</evidence>
<dbReference type="SUPFAM" id="SSF52343">
    <property type="entry name" value="Ferredoxin reductase-like, C-terminal NADP-linked domain"/>
    <property type="match status" value="1"/>
</dbReference>
<dbReference type="eggNOG" id="COG1018">
    <property type="taxonomic scope" value="Bacteria"/>
</dbReference>
<dbReference type="CDD" id="cd00207">
    <property type="entry name" value="fer2"/>
    <property type="match status" value="1"/>
</dbReference>
<keyword evidence="2" id="KW-0411">Iron-sulfur</keyword>
<evidence type="ECO:0000259" key="5">
    <source>
        <dbReference type="PROSITE" id="PS51384"/>
    </source>
</evidence>
<name>C0EL40_NEIFL</name>
<dbReference type="Gene3D" id="3.10.20.30">
    <property type="match status" value="1"/>
</dbReference>
<gene>
    <name evidence="6" type="ORF">NEIFLAOT_00645</name>
</gene>
<dbReference type="EMBL" id="ACEN01000016">
    <property type="protein sequence ID" value="EEG34260.1"/>
    <property type="molecule type" value="Genomic_DNA"/>
</dbReference>
<dbReference type="InterPro" id="IPR017938">
    <property type="entry name" value="Riboflavin_synthase-like_b-brl"/>
</dbReference>
<dbReference type="AlphaFoldDB" id="C0EL40"/>
<dbReference type="CDD" id="cd06189">
    <property type="entry name" value="flavin_oxioreductase"/>
    <property type="match status" value="1"/>
</dbReference>
<dbReference type="SUPFAM" id="SSF54292">
    <property type="entry name" value="2Fe-2S ferredoxin-like"/>
    <property type="match status" value="1"/>
</dbReference>
<protein>
    <submittedName>
        <fullName evidence="6">Oxidoreductase NAD-binding domain protein</fullName>
    </submittedName>
</protein>
<dbReference type="PRINTS" id="PR00410">
    <property type="entry name" value="PHEHYDRXLASE"/>
</dbReference>
<keyword evidence="2" id="KW-0001">2Fe-2S</keyword>
<keyword evidence="2" id="KW-0479">Metal-binding</keyword>
<dbReference type="Pfam" id="PF00111">
    <property type="entry name" value="Fer2"/>
    <property type="match status" value="1"/>
</dbReference>
<dbReference type="InterPro" id="IPR001041">
    <property type="entry name" value="2Fe-2S_ferredoxin-type"/>
</dbReference>
<evidence type="ECO:0000256" key="2">
    <source>
        <dbReference type="ARBA" id="ARBA00022714"/>
    </source>
</evidence>
<dbReference type="InterPro" id="IPR008333">
    <property type="entry name" value="Cbr1-like_FAD-bd_dom"/>
</dbReference>
<reference evidence="6 7" key="1">
    <citation type="submission" date="2009-01" db="EMBL/GenBank/DDBJ databases">
        <authorList>
            <person name="Fulton L."/>
            <person name="Clifton S."/>
            <person name="Chinwalla A.T."/>
            <person name="Mitreva M."/>
            <person name="Sodergren E."/>
            <person name="Weinstock G."/>
            <person name="Clifton S."/>
            <person name="Dooling D.J."/>
            <person name="Fulton B."/>
            <person name="Minx P."/>
            <person name="Pepin K.H."/>
            <person name="Johnson M."/>
            <person name="Bhonagiri V."/>
            <person name="Nash W.E."/>
            <person name="Mardis E.R."/>
            <person name="Wilson R.K."/>
        </authorList>
    </citation>
    <scope>NUCLEOTIDE SEQUENCE [LARGE SCALE GENOMIC DNA]</scope>
    <source>
        <strain evidence="6 7">NRL30031/H210</strain>
    </source>
</reference>
<dbReference type="PANTHER" id="PTHR47354:SF5">
    <property type="entry name" value="PROTEIN RFBI"/>
    <property type="match status" value="1"/>
</dbReference>
<dbReference type="InterPro" id="IPR036010">
    <property type="entry name" value="2Fe-2S_ferredoxin-like_sf"/>
</dbReference>
<dbReference type="InterPro" id="IPR017927">
    <property type="entry name" value="FAD-bd_FR_type"/>
</dbReference>
<dbReference type="Pfam" id="PF00175">
    <property type="entry name" value="NAD_binding_1"/>
    <property type="match status" value="1"/>
</dbReference>
<dbReference type="eggNOG" id="COG0543">
    <property type="taxonomic scope" value="Bacteria"/>
</dbReference>
<dbReference type="InterPro" id="IPR050415">
    <property type="entry name" value="MRET"/>
</dbReference>
<comment type="cofactor">
    <cofactor evidence="1">
        <name>FAD</name>
        <dbReference type="ChEBI" id="CHEBI:57692"/>
    </cofactor>
</comment>
<keyword evidence="2" id="KW-0408">Iron</keyword>
<keyword evidence="7" id="KW-1185">Reference proteome</keyword>
<dbReference type="PANTHER" id="PTHR47354">
    <property type="entry name" value="NADH OXIDOREDUCTASE HCR"/>
    <property type="match status" value="1"/>
</dbReference>
<dbReference type="GO" id="GO:0051537">
    <property type="term" value="F:2 iron, 2 sulfur cluster binding"/>
    <property type="evidence" value="ECO:0007669"/>
    <property type="project" value="UniProtKB-KW"/>
</dbReference>
<organism evidence="6 7">
    <name type="scientific">Neisseria flavescens NRL30031/H210</name>
    <dbReference type="NCBI Taxonomy" id="546264"/>
    <lineage>
        <taxon>Bacteria</taxon>
        <taxon>Pseudomonadati</taxon>
        <taxon>Pseudomonadota</taxon>
        <taxon>Betaproteobacteria</taxon>
        <taxon>Neisseriales</taxon>
        <taxon>Neisseriaceae</taxon>
        <taxon>Neisseria</taxon>
    </lineage>
</organism>
<proteinExistence type="predicted"/>
<evidence type="ECO:0000313" key="6">
    <source>
        <dbReference type="EMBL" id="EEG34260.1"/>
    </source>
</evidence>
<dbReference type="PROSITE" id="PS51085">
    <property type="entry name" value="2FE2S_FER_2"/>
    <property type="match status" value="1"/>
</dbReference>
<evidence type="ECO:0000256" key="3">
    <source>
        <dbReference type="ARBA" id="ARBA00034078"/>
    </source>
</evidence>
<feature type="domain" description="FAD-binding FR-type" evidence="5">
    <location>
        <begin position="121"/>
        <end position="228"/>
    </location>
</feature>
<dbReference type="InterPro" id="IPR039261">
    <property type="entry name" value="FNR_nucleotide-bd"/>
</dbReference>
<evidence type="ECO:0000256" key="1">
    <source>
        <dbReference type="ARBA" id="ARBA00001974"/>
    </source>
</evidence>
<sequence length="362" mass="39912">MIDRTGRLKNRSYFSDGLYFDSKIILNTMTHTITLPDQTTFTTNEDETVLAAATRQNLNLPHSCKSGACGQCKAELISGEFEMGKHIDKAISAEEKAQGKVLLCCTTAKSDLKINVPGFNQNALPVRTLPARIENIEIKHDVALLKLALPKAPSFAFYAGQYIDLLLPGNISRSYSIANSPDQEGVLELHIRKRENGVCSEMIFGADPKVKEKGIVRVKGPLGTFTLQKDSDKPIILLATGTGYAPIRSILLDLIHQNSERPVHFYWGARQQEDLYALEEAETLIGRLKNAKFSPVLSKPDSDWKGENGYVQNVAAQNYPDLSQYEVYACGSLAMTESAQSLLTQKCALPEDAFFCDAFSPA</sequence>
<dbReference type="SUPFAM" id="SSF63380">
    <property type="entry name" value="Riboflavin synthase domain-like"/>
    <property type="match status" value="1"/>
</dbReference>
<dbReference type="InterPro" id="IPR012675">
    <property type="entry name" value="Beta-grasp_dom_sf"/>
</dbReference>
<dbReference type="InterPro" id="IPR001709">
    <property type="entry name" value="Flavoprot_Pyr_Nucl_cyt_Rdtase"/>
</dbReference>
<dbReference type="InterPro" id="IPR001433">
    <property type="entry name" value="OxRdtase_FAD/NAD-bd"/>
</dbReference>
<dbReference type="Gene3D" id="3.40.50.80">
    <property type="entry name" value="Nucleotide-binding domain of ferredoxin-NADP reductase (FNR) module"/>
    <property type="match status" value="1"/>
</dbReference>
<dbReference type="Gene3D" id="2.40.30.10">
    <property type="entry name" value="Translation factors"/>
    <property type="match status" value="1"/>
</dbReference>
<dbReference type="PRINTS" id="PR00371">
    <property type="entry name" value="FPNCR"/>
</dbReference>
<dbReference type="Proteomes" id="UP000004457">
    <property type="component" value="Unassembled WGS sequence"/>
</dbReference>
<comment type="cofactor">
    <cofactor evidence="3">
        <name>[2Fe-2S] cluster</name>
        <dbReference type="ChEBI" id="CHEBI:190135"/>
    </cofactor>
</comment>
<dbReference type="PROSITE" id="PS51384">
    <property type="entry name" value="FAD_FR"/>
    <property type="match status" value="1"/>
</dbReference>
<comment type="caution">
    <text evidence="6">The sequence shown here is derived from an EMBL/GenBank/DDBJ whole genome shotgun (WGS) entry which is preliminary data.</text>
</comment>
<dbReference type="PROSITE" id="PS00197">
    <property type="entry name" value="2FE2S_FER_1"/>
    <property type="match status" value="1"/>
</dbReference>